<sequence length="84" mass="8886">MAFAGGITSACLMALFIRLLSKTSPIGISIVGAVVHNVTQLAVASIFLEQVGVFFYLPVLLFAALPAGALTGIFVQLLRRRIPI</sequence>
<protein>
    <recommendedName>
        <fullName evidence="3">Heptaprenyl diphosphate synthase component I</fullName>
    </recommendedName>
</protein>
<reference evidence="2" key="1">
    <citation type="submission" date="2019-08" db="EMBL/GenBank/DDBJ databases">
        <authorList>
            <person name="Kucharzyk K."/>
            <person name="Murdoch R.W."/>
            <person name="Higgins S."/>
            <person name="Loffler F."/>
        </authorList>
    </citation>
    <scope>NUCLEOTIDE SEQUENCE</scope>
</reference>
<feature type="transmembrane region" description="Helical" evidence="1">
    <location>
        <begin position="26"/>
        <end position="48"/>
    </location>
</feature>
<keyword evidence="1" id="KW-0812">Transmembrane</keyword>
<evidence type="ECO:0008006" key="3">
    <source>
        <dbReference type="Google" id="ProtNLM"/>
    </source>
</evidence>
<dbReference type="EMBL" id="VSSQ01125496">
    <property type="protein sequence ID" value="MPN55831.1"/>
    <property type="molecule type" value="Genomic_DNA"/>
</dbReference>
<keyword evidence="1" id="KW-1133">Transmembrane helix</keyword>
<dbReference type="AlphaFoldDB" id="A0A645IWW9"/>
<keyword evidence="1" id="KW-0472">Membrane</keyword>
<gene>
    <name evidence="2" type="ORF">SDC9_203515</name>
</gene>
<name>A0A645IWW9_9ZZZZ</name>
<feature type="transmembrane region" description="Helical" evidence="1">
    <location>
        <begin position="54"/>
        <end position="78"/>
    </location>
</feature>
<comment type="caution">
    <text evidence="2">The sequence shown here is derived from an EMBL/GenBank/DDBJ whole genome shotgun (WGS) entry which is preliminary data.</text>
</comment>
<accession>A0A645IWW9</accession>
<dbReference type="Pfam" id="PF07456">
    <property type="entry name" value="Hpre_diP_synt_I"/>
    <property type="match status" value="1"/>
</dbReference>
<evidence type="ECO:0000313" key="2">
    <source>
        <dbReference type="EMBL" id="MPN55831.1"/>
    </source>
</evidence>
<proteinExistence type="predicted"/>
<evidence type="ECO:0000256" key="1">
    <source>
        <dbReference type="SAM" id="Phobius"/>
    </source>
</evidence>
<organism evidence="2">
    <name type="scientific">bioreactor metagenome</name>
    <dbReference type="NCBI Taxonomy" id="1076179"/>
    <lineage>
        <taxon>unclassified sequences</taxon>
        <taxon>metagenomes</taxon>
        <taxon>ecological metagenomes</taxon>
    </lineage>
</organism>
<dbReference type="InterPro" id="IPR010898">
    <property type="entry name" value="Hpre_diP_synth_I"/>
</dbReference>